<dbReference type="eggNOG" id="ENOG5033000">
    <property type="taxonomic scope" value="Bacteria"/>
</dbReference>
<name>F6FPE1_ISOV2</name>
<accession>F6FPE1</accession>
<sequence length="152" mass="16177">MTDELEHTDMPSGAPTAASSSRKAGSRRRWLAAGVMVAAVAAVATLLSLAGGRDTALAQAHDECHEDGLTGLSLADDDRTLVVDMKGDDDVIGVEYLTVACVLTSLDTPARVVELMDKTRALDGRQSDTWDSFTATWSYHPDTGLDLLIVED</sequence>
<dbReference type="EMBL" id="CP002810">
    <property type="protein sequence ID" value="AEG43654.1"/>
    <property type="molecule type" value="Genomic_DNA"/>
</dbReference>
<keyword evidence="2" id="KW-0472">Membrane</keyword>
<evidence type="ECO:0000313" key="3">
    <source>
        <dbReference type="EMBL" id="AEG43654.1"/>
    </source>
</evidence>
<feature type="region of interest" description="Disordered" evidence="1">
    <location>
        <begin position="1"/>
        <end position="23"/>
    </location>
</feature>
<proteinExistence type="predicted"/>
<dbReference type="HOGENOM" id="CLU_1719885_0_0_11"/>
<protein>
    <submittedName>
        <fullName evidence="3">Uncharacterized protein</fullName>
    </submittedName>
</protein>
<evidence type="ECO:0000256" key="1">
    <source>
        <dbReference type="SAM" id="MobiDB-lite"/>
    </source>
</evidence>
<keyword evidence="4" id="KW-1185">Reference proteome</keyword>
<organism evidence="4">
    <name type="scientific">Isoptericola variabilis (strain 225)</name>
    <dbReference type="NCBI Taxonomy" id="743718"/>
    <lineage>
        <taxon>Bacteria</taxon>
        <taxon>Bacillati</taxon>
        <taxon>Actinomycetota</taxon>
        <taxon>Actinomycetes</taxon>
        <taxon>Micrococcales</taxon>
        <taxon>Promicromonosporaceae</taxon>
        <taxon>Isoptericola</taxon>
    </lineage>
</organism>
<dbReference type="InterPro" id="IPR006311">
    <property type="entry name" value="TAT_signal"/>
</dbReference>
<keyword evidence="2" id="KW-1133">Transmembrane helix</keyword>
<dbReference type="RefSeq" id="WP_013838046.1">
    <property type="nucleotide sequence ID" value="NC_015588.1"/>
</dbReference>
<keyword evidence="2" id="KW-0812">Transmembrane</keyword>
<dbReference type="Proteomes" id="UP000009236">
    <property type="component" value="Chromosome"/>
</dbReference>
<feature type="transmembrane region" description="Helical" evidence="2">
    <location>
        <begin position="30"/>
        <end position="50"/>
    </location>
</feature>
<evidence type="ECO:0000256" key="2">
    <source>
        <dbReference type="SAM" id="Phobius"/>
    </source>
</evidence>
<dbReference type="AlphaFoldDB" id="F6FPE1"/>
<gene>
    <name evidence="3" type="ordered locus">Isova_0870</name>
</gene>
<evidence type="ECO:0000313" key="4">
    <source>
        <dbReference type="Proteomes" id="UP000009236"/>
    </source>
</evidence>
<dbReference type="KEGG" id="iva:Isova_0870"/>
<reference evidence="3 4" key="1">
    <citation type="submission" date="2011-05" db="EMBL/GenBank/DDBJ databases">
        <title>Complete sequence of Isoptericola variabilis 225.</title>
        <authorList>
            <consortium name="US DOE Joint Genome Institute"/>
            <person name="Lucas S."/>
            <person name="Han J."/>
            <person name="Lapidus A."/>
            <person name="Cheng J.-F."/>
            <person name="Goodwin L."/>
            <person name="Pitluck S."/>
            <person name="Peters L."/>
            <person name="Mikhailova N."/>
            <person name="Zeytun A."/>
            <person name="Han C."/>
            <person name="Tapia R."/>
            <person name="Land M."/>
            <person name="Hauser L."/>
            <person name="Kyrpides N."/>
            <person name="Ivanova N."/>
            <person name="Pagani I."/>
            <person name="Siebers A."/>
            <person name="Allgaier M."/>
            <person name="Thelen M."/>
            <person name="Hugenholtz P."/>
            <person name="Gladden J."/>
            <person name="Woyke T."/>
        </authorList>
    </citation>
    <scope>NUCLEOTIDE SEQUENCE [LARGE SCALE GENOMIC DNA]</scope>
    <source>
        <strain evidence="4">225</strain>
    </source>
</reference>
<dbReference type="STRING" id="743718.Isova_0870"/>
<dbReference type="PROSITE" id="PS51318">
    <property type="entry name" value="TAT"/>
    <property type="match status" value="1"/>
</dbReference>